<keyword evidence="6" id="KW-0479">Metal-binding</keyword>
<dbReference type="GO" id="GO:0046872">
    <property type="term" value="F:metal ion binding"/>
    <property type="evidence" value="ECO:0007669"/>
    <property type="project" value="UniProtKB-KW"/>
</dbReference>
<evidence type="ECO:0000256" key="1">
    <source>
        <dbReference type="ARBA" id="ARBA00004496"/>
    </source>
</evidence>
<evidence type="ECO:0000256" key="9">
    <source>
        <dbReference type="ARBA" id="ARBA00022842"/>
    </source>
</evidence>
<dbReference type="PANTHER" id="PTHR33540:SF2">
    <property type="entry name" value="TRNA THREONYLCARBAMOYLADENOSINE BIOSYNTHESIS PROTEIN TSAE"/>
    <property type="match status" value="1"/>
</dbReference>
<protein>
    <recommendedName>
        <fullName evidence="3">tRNA threonylcarbamoyladenosine biosynthesis protein TsaE</fullName>
    </recommendedName>
    <alternativeName>
        <fullName evidence="10">t(6)A37 threonylcarbamoyladenosine biosynthesis protein TsaE</fullName>
    </alternativeName>
</protein>
<dbReference type="GO" id="GO:0002949">
    <property type="term" value="P:tRNA threonylcarbamoyladenosine modification"/>
    <property type="evidence" value="ECO:0007669"/>
    <property type="project" value="InterPro"/>
</dbReference>
<dbReference type="InterPro" id="IPR003442">
    <property type="entry name" value="T6A_TsaE"/>
</dbReference>
<name>A0A9E6MX61_9PROT</name>
<dbReference type="GO" id="GO:0005737">
    <property type="term" value="C:cytoplasm"/>
    <property type="evidence" value="ECO:0007669"/>
    <property type="project" value="UniProtKB-SubCell"/>
</dbReference>
<evidence type="ECO:0000256" key="8">
    <source>
        <dbReference type="ARBA" id="ARBA00022840"/>
    </source>
</evidence>
<organism evidence="11 12">
    <name type="scientific">Ferrovum myxofaciens</name>
    <dbReference type="NCBI Taxonomy" id="416213"/>
    <lineage>
        <taxon>Bacteria</taxon>
        <taxon>Pseudomonadati</taxon>
        <taxon>Pseudomonadota</taxon>
        <taxon>Betaproteobacteria</taxon>
        <taxon>Ferrovales</taxon>
        <taxon>Ferrovaceae</taxon>
        <taxon>Ferrovum</taxon>
    </lineage>
</organism>
<keyword evidence="4" id="KW-0963">Cytoplasm</keyword>
<evidence type="ECO:0000256" key="2">
    <source>
        <dbReference type="ARBA" id="ARBA00007599"/>
    </source>
</evidence>
<keyword evidence="7" id="KW-0547">Nucleotide-binding</keyword>
<gene>
    <name evidence="11" type="primary">tsaE</name>
    <name evidence="11" type="ORF">JZL65_01970</name>
</gene>
<keyword evidence="9" id="KW-0460">Magnesium</keyword>
<dbReference type="AlphaFoldDB" id="A0A9E6MX61"/>
<dbReference type="EMBL" id="CP071137">
    <property type="protein sequence ID" value="QWY77879.1"/>
    <property type="molecule type" value="Genomic_DNA"/>
</dbReference>
<evidence type="ECO:0000256" key="4">
    <source>
        <dbReference type="ARBA" id="ARBA00022490"/>
    </source>
</evidence>
<dbReference type="InterPro" id="IPR027417">
    <property type="entry name" value="P-loop_NTPase"/>
</dbReference>
<comment type="similarity">
    <text evidence="2">Belongs to the TsaE family.</text>
</comment>
<reference evidence="11" key="1">
    <citation type="submission" date="2021-02" db="EMBL/GenBank/DDBJ databases">
        <title>Comparative genomics of Ferrovum myxofaciens strains, predominant extremophile bacteria forming large biofilm stalactites in acid mine ecosystems.</title>
        <authorList>
            <person name="Burkartova K."/>
            <person name="Ridl J."/>
            <person name="Pajer P."/>
            <person name="Falteisek L."/>
        </authorList>
    </citation>
    <scope>NUCLEOTIDE SEQUENCE</scope>
    <source>
        <strain evidence="11">MI1III</strain>
    </source>
</reference>
<proteinExistence type="inferred from homology"/>
<dbReference type="SUPFAM" id="SSF52540">
    <property type="entry name" value="P-loop containing nucleoside triphosphate hydrolases"/>
    <property type="match status" value="1"/>
</dbReference>
<evidence type="ECO:0000256" key="5">
    <source>
        <dbReference type="ARBA" id="ARBA00022694"/>
    </source>
</evidence>
<dbReference type="NCBIfam" id="TIGR00150">
    <property type="entry name" value="T6A_YjeE"/>
    <property type="match status" value="1"/>
</dbReference>
<accession>A0A9E6MX61</accession>
<dbReference type="Pfam" id="PF02367">
    <property type="entry name" value="TsaE"/>
    <property type="match status" value="1"/>
</dbReference>
<dbReference type="Proteomes" id="UP000683551">
    <property type="component" value="Chromosome"/>
</dbReference>
<evidence type="ECO:0000256" key="10">
    <source>
        <dbReference type="ARBA" id="ARBA00032441"/>
    </source>
</evidence>
<sequence>MNSLNYQPKEDWMEGEGGAQWHLADPEATTEWGRAWAPYLESGLVLTFSGDLGAGKTALIRGILRGLGVTGTIRSPTYALLEIYELSRLYCYHFDFYRINSPESLEDSGFRECFRSDSLCLVEWPEKVSTWLPPADVALMLEPAAGAGRLLQVRHTSFHGMKCLEPLLATSLPR</sequence>
<evidence type="ECO:0000313" key="12">
    <source>
        <dbReference type="Proteomes" id="UP000683551"/>
    </source>
</evidence>
<dbReference type="Gene3D" id="3.40.50.300">
    <property type="entry name" value="P-loop containing nucleotide triphosphate hydrolases"/>
    <property type="match status" value="1"/>
</dbReference>
<dbReference type="RefSeq" id="WP_273145386.1">
    <property type="nucleotide sequence ID" value="NZ_CP053675.1"/>
</dbReference>
<evidence type="ECO:0000256" key="3">
    <source>
        <dbReference type="ARBA" id="ARBA00019010"/>
    </source>
</evidence>
<dbReference type="PANTHER" id="PTHR33540">
    <property type="entry name" value="TRNA THREONYLCARBAMOYLADENOSINE BIOSYNTHESIS PROTEIN TSAE"/>
    <property type="match status" value="1"/>
</dbReference>
<comment type="subcellular location">
    <subcellularLocation>
        <location evidence="1">Cytoplasm</location>
    </subcellularLocation>
</comment>
<evidence type="ECO:0000256" key="6">
    <source>
        <dbReference type="ARBA" id="ARBA00022723"/>
    </source>
</evidence>
<evidence type="ECO:0000256" key="7">
    <source>
        <dbReference type="ARBA" id="ARBA00022741"/>
    </source>
</evidence>
<keyword evidence="5" id="KW-0819">tRNA processing</keyword>
<evidence type="ECO:0000313" key="11">
    <source>
        <dbReference type="EMBL" id="QWY77879.1"/>
    </source>
</evidence>
<dbReference type="GO" id="GO:0005524">
    <property type="term" value="F:ATP binding"/>
    <property type="evidence" value="ECO:0007669"/>
    <property type="project" value="UniProtKB-KW"/>
</dbReference>
<keyword evidence="8" id="KW-0067">ATP-binding</keyword>